<dbReference type="STRING" id="456900.A0A151IIA1"/>
<sequence length="248" mass="28023">MFLIVSNDLTSKELEYIPKIVLLREFENCIDLLWDRLPEHIRTDSEVQRHRRCLKHYNLPSRGLLNKAINALPFELHIPGYQFCGPGTRLEKRLARGDRGINLLDTACREHDIAYSRARGTRGARKRITARDSSLTERAAATAVWTAMKVKTKMGMALKTKKRKGKRILPIAKRGGILPVLPLLGVLGTLVGGAAGVAKAVNDSRAAERQLEEMQRHNRVMEGHGVYLAPYKRGRGVVKRKKKTSMRR</sequence>
<evidence type="ECO:0000313" key="2">
    <source>
        <dbReference type="EMBL" id="KYN02295.1"/>
    </source>
</evidence>
<accession>A0A151IIA1</accession>
<dbReference type="Pfam" id="PF08398">
    <property type="entry name" value="Phospholip_A2_4"/>
    <property type="match status" value="1"/>
</dbReference>
<name>A0A151IIA1_9HYME</name>
<dbReference type="GO" id="GO:0005198">
    <property type="term" value="F:structural molecule activity"/>
    <property type="evidence" value="ECO:0007669"/>
    <property type="project" value="InterPro"/>
</dbReference>
<dbReference type="Proteomes" id="UP000078542">
    <property type="component" value="Unassembled WGS sequence"/>
</dbReference>
<reference evidence="2 3" key="1">
    <citation type="submission" date="2016-03" db="EMBL/GenBank/DDBJ databases">
        <title>Cyphomyrmex costatus WGS genome.</title>
        <authorList>
            <person name="Nygaard S."/>
            <person name="Hu H."/>
            <person name="Boomsma J."/>
            <person name="Zhang G."/>
        </authorList>
    </citation>
    <scope>NUCLEOTIDE SEQUENCE [LARGE SCALE GENOMIC DNA]</scope>
    <source>
        <strain evidence="2">MS0001</strain>
        <tissue evidence="2">Whole body</tissue>
    </source>
</reference>
<gene>
    <name evidence="2" type="ORF">ALC62_06887</name>
</gene>
<organism evidence="2 3">
    <name type="scientific">Cyphomyrmex costatus</name>
    <dbReference type="NCBI Taxonomy" id="456900"/>
    <lineage>
        <taxon>Eukaryota</taxon>
        <taxon>Metazoa</taxon>
        <taxon>Ecdysozoa</taxon>
        <taxon>Arthropoda</taxon>
        <taxon>Hexapoda</taxon>
        <taxon>Insecta</taxon>
        <taxon>Pterygota</taxon>
        <taxon>Neoptera</taxon>
        <taxon>Endopterygota</taxon>
        <taxon>Hymenoptera</taxon>
        <taxon>Apocrita</taxon>
        <taxon>Aculeata</taxon>
        <taxon>Formicoidea</taxon>
        <taxon>Formicidae</taxon>
        <taxon>Myrmicinae</taxon>
        <taxon>Cyphomyrmex</taxon>
    </lineage>
</organism>
<protein>
    <recommendedName>
        <fullName evidence="1">Phospholipase A2-like domain-containing protein</fullName>
    </recommendedName>
</protein>
<dbReference type="AlphaFoldDB" id="A0A151IIA1"/>
<dbReference type="InterPro" id="IPR013607">
    <property type="entry name" value="Phospholipase_A2-like"/>
</dbReference>
<proteinExistence type="predicted"/>
<feature type="domain" description="Phospholipase A2-like" evidence="1">
    <location>
        <begin position="75"/>
        <end position="136"/>
    </location>
</feature>
<evidence type="ECO:0000259" key="1">
    <source>
        <dbReference type="Pfam" id="PF08398"/>
    </source>
</evidence>
<keyword evidence="3" id="KW-1185">Reference proteome</keyword>
<dbReference type="EMBL" id="KQ977493">
    <property type="protein sequence ID" value="KYN02295.1"/>
    <property type="molecule type" value="Genomic_DNA"/>
</dbReference>
<evidence type="ECO:0000313" key="3">
    <source>
        <dbReference type="Proteomes" id="UP000078542"/>
    </source>
</evidence>